<evidence type="ECO:0000256" key="1">
    <source>
        <dbReference type="ARBA" id="ARBA00022679"/>
    </source>
</evidence>
<feature type="region of interest" description="Disordered" evidence="7">
    <location>
        <begin position="32"/>
        <end position="53"/>
    </location>
</feature>
<sequence>MVWGCFEIGRDEPMPEQPKKELSNAEIKAMLTELASNKPPKKEHSEPKPELKRGIRAVLLGPPGSGKGTQAPLLAKQFCACHLATGDLLRAEVASGSELGKSLKATMDSGKLVSDDTVCELIDTNLNKPECQKGFILDGFPRTTVQAEKLDVLLKKRKTPLDSVIEFAIEDDLLVRRITGRLFHRASGRSYHIEFNPPKVPMKDDITGEPLIRRSDDNEETLRKRLIAYHQQTVPLVSYYTKRGIHTKVDAALPMEDVAERINKEFFKGDIVAASCWRSTSKSKAEDSTGEWCEVLLFIELVVQRR</sequence>
<comment type="caution">
    <text evidence="9">The sequence shown here is derived from an EMBL/GenBank/DDBJ whole genome shotgun (WGS) entry which is preliminary data.</text>
</comment>
<dbReference type="GO" id="GO:0005758">
    <property type="term" value="C:mitochondrial intermembrane space"/>
    <property type="evidence" value="ECO:0007669"/>
    <property type="project" value="UniProtKB-SubCell"/>
</dbReference>
<feature type="binding site" evidence="6">
    <location>
        <position position="214"/>
    </location>
    <ligand>
        <name>AMP</name>
        <dbReference type="ChEBI" id="CHEBI:456215"/>
    </ligand>
</feature>
<dbReference type="InterPro" id="IPR033690">
    <property type="entry name" value="Adenylat_kinase_CS"/>
</dbReference>
<evidence type="ECO:0000256" key="3">
    <source>
        <dbReference type="ARBA" id="ARBA00022777"/>
    </source>
</evidence>
<evidence type="ECO:0000259" key="8">
    <source>
        <dbReference type="Pfam" id="PF05191"/>
    </source>
</evidence>
<dbReference type="GO" id="GO:0006172">
    <property type="term" value="P:ADP biosynthetic process"/>
    <property type="evidence" value="ECO:0007669"/>
    <property type="project" value="UniProtKB-UniRule"/>
</dbReference>
<dbReference type="HAMAP" id="MF_00235">
    <property type="entry name" value="Adenylate_kinase_Adk"/>
    <property type="match status" value="1"/>
</dbReference>
<dbReference type="OMA" id="RICGRRE"/>
<dbReference type="GO" id="GO:0005829">
    <property type="term" value="C:cytosol"/>
    <property type="evidence" value="ECO:0007669"/>
    <property type="project" value="UniProtKB-SubCell"/>
</dbReference>
<dbReference type="SUPFAM" id="SSF52540">
    <property type="entry name" value="P-loop containing nucleoside triphosphate hydrolases"/>
    <property type="match status" value="1"/>
</dbReference>
<feature type="binding site" evidence="6">
    <location>
        <position position="181"/>
    </location>
    <ligand>
        <name>ATP</name>
        <dbReference type="ChEBI" id="CHEBI:30616"/>
    </ligand>
</feature>
<feature type="binding site" evidence="6">
    <location>
        <position position="90"/>
    </location>
    <ligand>
        <name>AMP</name>
        <dbReference type="ChEBI" id="CHEBI:456215"/>
    </ligand>
</feature>
<dbReference type="PANTHER" id="PTHR23359">
    <property type="entry name" value="NUCLEOTIDE KINASE"/>
    <property type="match status" value="1"/>
</dbReference>
<keyword evidence="4 6" id="KW-0067">ATP-binding</keyword>
<keyword evidence="3 6" id="KW-0418">Kinase</keyword>
<dbReference type="Pfam" id="PF00406">
    <property type="entry name" value="ADK"/>
    <property type="match status" value="1"/>
</dbReference>
<dbReference type="NCBIfam" id="TIGR01351">
    <property type="entry name" value="adk"/>
    <property type="match status" value="1"/>
</dbReference>
<keyword evidence="5 6" id="KW-0496">Mitochondrion</keyword>
<comment type="subcellular location">
    <subcellularLocation>
        <location evidence="6">Cytoplasm</location>
        <location evidence="6">Cytosol</location>
    </subcellularLocation>
    <subcellularLocation>
        <location evidence="6">Mitochondrion intermembrane space</location>
    </subcellularLocation>
    <text evidence="6">Predominantly mitochondrial.</text>
</comment>
<comment type="function">
    <text evidence="6">Catalyzes the reversible transfer of the terminal phosphate group between ATP and AMP. Plays an important role in cellular energy homeostasis and in adenine nucleotide metabolism. Adenylate kinase activity is critical for regulation of the phosphate utilization and the AMP de novo biosynthesis pathways.</text>
</comment>
<dbReference type="Pfam" id="PF05191">
    <property type="entry name" value="ADK_lid"/>
    <property type="match status" value="1"/>
</dbReference>
<dbReference type="EMBL" id="JPKZ01001440">
    <property type="protein sequence ID" value="KHN81912.1"/>
    <property type="molecule type" value="Genomic_DNA"/>
</dbReference>
<keyword evidence="2 6" id="KW-0547">Nucleotide-binding</keyword>
<dbReference type="InterPro" id="IPR028587">
    <property type="entry name" value="AK2"/>
</dbReference>
<gene>
    <name evidence="9" type="primary">let-754</name>
    <name evidence="9" type="ORF">Tcan_04882</name>
</gene>
<evidence type="ECO:0000256" key="2">
    <source>
        <dbReference type="ARBA" id="ARBA00022741"/>
    </source>
</evidence>
<evidence type="ECO:0000256" key="5">
    <source>
        <dbReference type="ARBA" id="ARBA00023128"/>
    </source>
</evidence>
<comment type="domain">
    <text evidence="6">Consists of three domains, a large central CORE domain and two small peripheral domains, NMPbind and LID, which undergo movements during catalysis. The LID domain closes over the site of phosphoryl transfer upon ATP binding. Assembling and dissambling the active center during each catalytic cycle provides an effective means to prevent ATP hydrolysis.</text>
</comment>
<dbReference type="PRINTS" id="PR00094">
    <property type="entry name" value="ADENYLTKNASE"/>
</dbReference>
<evidence type="ECO:0000256" key="7">
    <source>
        <dbReference type="SAM" id="MobiDB-lite"/>
    </source>
</evidence>
<organism evidence="9 10">
    <name type="scientific">Toxocara canis</name>
    <name type="common">Canine roundworm</name>
    <dbReference type="NCBI Taxonomy" id="6265"/>
    <lineage>
        <taxon>Eukaryota</taxon>
        <taxon>Metazoa</taxon>
        <taxon>Ecdysozoa</taxon>
        <taxon>Nematoda</taxon>
        <taxon>Chromadorea</taxon>
        <taxon>Rhabditida</taxon>
        <taxon>Spirurina</taxon>
        <taxon>Ascaridomorpha</taxon>
        <taxon>Ascaridoidea</taxon>
        <taxon>Toxocaridae</taxon>
        <taxon>Toxocara</taxon>
    </lineage>
</organism>
<protein>
    <recommendedName>
        <fullName evidence="6">Adenylate kinase</fullName>
        <ecNumber evidence="6">2.7.4.3</ecNumber>
    </recommendedName>
    <alternativeName>
        <fullName evidence="6">ATP-AMP transphosphorylase</fullName>
    </alternativeName>
    <alternativeName>
        <fullName evidence="6">ATP:AMP phosphotransferase</fullName>
    </alternativeName>
    <alternativeName>
        <fullName evidence="6">Adenylate kinase cytosolic and mitochondrial</fullName>
    </alternativeName>
    <alternativeName>
        <fullName evidence="6">Adenylate monophosphate kinase</fullName>
    </alternativeName>
</protein>
<dbReference type="GO" id="GO:0004017">
    <property type="term" value="F:AMP kinase activity"/>
    <property type="evidence" value="ECO:0007669"/>
    <property type="project" value="UniProtKB-UniRule"/>
</dbReference>
<keyword evidence="1 6" id="KW-0808">Transferase</keyword>
<name>A0A0B2VKE4_TOXCA</name>
<dbReference type="FunFam" id="3.40.50.300:FF:000106">
    <property type="entry name" value="Adenylate kinase mitochondrial"/>
    <property type="match status" value="1"/>
</dbReference>
<keyword evidence="10" id="KW-1185">Reference proteome</keyword>
<dbReference type="InterPro" id="IPR006259">
    <property type="entry name" value="Adenyl_kin_sub"/>
</dbReference>
<dbReference type="PROSITE" id="PS00113">
    <property type="entry name" value="ADENYLATE_KINASE"/>
    <property type="match status" value="1"/>
</dbReference>
<reference evidence="9 10" key="1">
    <citation type="submission" date="2014-11" db="EMBL/GenBank/DDBJ databases">
        <title>Genetic blueprint of the zoonotic pathogen Toxocara canis.</title>
        <authorList>
            <person name="Zhu X.-Q."/>
            <person name="Korhonen P.K."/>
            <person name="Cai H."/>
            <person name="Young N.D."/>
            <person name="Nejsum P."/>
            <person name="von Samson-Himmelstjerna G."/>
            <person name="Boag P.R."/>
            <person name="Tan P."/>
            <person name="Li Q."/>
            <person name="Min J."/>
            <person name="Yang Y."/>
            <person name="Wang X."/>
            <person name="Fang X."/>
            <person name="Hall R.S."/>
            <person name="Hofmann A."/>
            <person name="Sternberg P.W."/>
            <person name="Jex A.R."/>
            <person name="Gasser R.B."/>
        </authorList>
    </citation>
    <scope>NUCLEOTIDE SEQUENCE [LARGE SCALE GENOMIC DNA]</scope>
    <source>
        <strain evidence="9">PN_DK_2014</strain>
    </source>
</reference>
<dbReference type="InterPro" id="IPR027417">
    <property type="entry name" value="P-loop_NTPase"/>
</dbReference>
<dbReference type="HAMAP" id="MF_03168">
    <property type="entry name" value="Adenylate_kinase_AK2"/>
    <property type="match status" value="1"/>
</dbReference>
<dbReference type="NCBIfam" id="NF011100">
    <property type="entry name" value="PRK14527.1"/>
    <property type="match status" value="1"/>
</dbReference>
<feature type="binding site" evidence="6">
    <location>
        <position position="146"/>
    </location>
    <ligand>
        <name>AMP</name>
        <dbReference type="ChEBI" id="CHEBI:456215"/>
    </ligand>
</feature>
<dbReference type="GO" id="GO:0046033">
    <property type="term" value="P:AMP metabolic process"/>
    <property type="evidence" value="ECO:0007669"/>
    <property type="project" value="UniProtKB-UniRule"/>
</dbReference>
<evidence type="ECO:0000313" key="9">
    <source>
        <dbReference type="EMBL" id="KHN81912.1"/>
    </source>
</evidence>
<feature type="region of interest" description="LID" evidence="6">
    <location>
        <begin position="180"/>
        <end position="217"/>
    </location>
</feature>
<feature type="binding site" evidence="6">
    <location>
        <position position="85"/>
    </location>
    <ligand>
        <name>AMP</name>
        <dbReference type="ChEBI" id="CHEBI:456215"/>
    </ligand>
</feature>
<evidence type="ECO:0000256" key="6">
    <source>
        <dbReference type="HAMAP-Rule" id="MF_03168"/>
    </source>
</evidence>
<feature type="compositionally biased region" description="Basic and acidic residues" evidence="7">
    <location>
        <begin position="40"/>
        <end position="53"/>
    </location>
</feature>
<dbReference type="CDD" id="cd01428">
    <property type="entry name" value="ADK"/>
    <property type="match status" value="1"/>
</dbReference>
<feature type="binding site" evidence="6">
    <location>
        <begin position="64"/>
        <end position="69"/>
    </location>
    <ligand>
        <name>ATP</name>
        <dbReference type="ChEBI" id="CHEBI:30616"/>
    </ligand>
</feature>
<dbReference type="InterPro" id="IPR000850">
    <property type="entry name" value="Adenylat/UMP-CMP_kin"/>
</dbReference>
<dbReference type="OrthoDB" id="439792at2759"/>
<feature type="binding site" evidence="6">
    <location>
        <position position="225"/>
    </location>
    <ligand>
        <name>AMP</name>
        <dbReference type="ChEBI" id="CHEBI:456215"/>
    </ligand>
</feature>
<comment type="subunit">
    <text evidence="6">Monomer.</text>
</comment>
<feature type="binding site" evidence="6">
    <location>
        <begin position="139"/>
        <end position="142"/>
    </location>
    <ligand>
        <name>AMP</name>
        <dbReference type="ChEBI" id="CHEBI:456215"/>
    </ligand>
</feature>
<dbReference type="GO" id="GO:0046034">
    <property type="term" value="P:ATP metabolic process"/>
    <property type="evidence" value="ECO:0007669"/>
    <property type="project" value="UniProtKB-UniRule"/>
</dbReference>
<dbReference type="InterPro" id="IPR007862">
    <property type="entry name" value="Adenylate_kinase_lid-dom"/>
</dbReference>
<dbReference type="Proteomes" id="UP000031036">
    <property type="component" value="Unassembled WGS sequence"/>
</dbReference>
<comment type="similarity">
    <text evidence="6">Belongs to the adenylate kinase family. AK2 subfamily.</text>
</comment>
<feature type="region of interest" description="NMPbind" evidence="6">
    <location>
        <begin position="84"/>
        <end position="113"/>
    </location>
</feature>
<dbReference type="NCBIfam" id="NF001381">
    <property type="entry name" value="PRK00279.1-3"/>
    <property type="match status" value="1"/>
</dbReference>
<dbReference type="STRING" id="6265.A0A0B2VKE4"/>
<comment type="catalytic activity">
    <reaction evidence="6">
        <text>AMP + ATP = 2 ADP</text>
        <dbReference type="Rhea" id="RHEA:12973"/>
        <dbReference type="ChEBI" id="CHEBI:30616"/>
        <dbReference type="ChEBI" id="CHEBI:456215"/>
        <dbReference type="ChEBI" id="CHEBI:456216"/>
        <dbReference type="EC" id="2.7.4.3"/>
    </reaction>
</comment>
<proteinExistence type="inferred from homology"/>
<feature type="domain" description="Adenylate kinase active site lid" evidence="8">
    <location>
        <begin position="181"/>
        <end position="216"/>
    </location>
</feature>
<keyword evidence="6" id="KW-0963">Cytoplasm</keyword>
<evidence type="ECO:0000313" key="10">
    <source>
        <dbReference type="Proteomes" id="UP000031036"/>
    </source>
</evidence>
<feature type="binding site" evidence="6">
    <location>
        <position position="253"/>
    </location>
    <ligand>
        <name>ATP</name>
        <dbReference type="ChEBI" id="CHEBI:30616"/>
    </ligand>
</feature>
<feature type="binding site" evidence="6">
    <location>
        <begin position="190"/>
        <end position="191"/>
    </location>
    <ligand>
        <name>ATP</name>
        <dbReference type="ChEBI" id="CHEBI:30616"/>
    </ligand>
</feature>
<accession>A0A0B2VKE4</accession>
<dbReference type="EC" id="2.7.4.3" evidence="6"/>
<feature type="binding site" evidence="6">
    <location>
        <begin position="111"/>
        <end position="113"/>
    </location>
    <ligand>
        <name>AMP</name>
        <dbReference type="ChEBI" id="CHEBI:456215"/>
    </ligand>
</feature>
<dbReference type="Gene3D" id="3.40.50.300">
    <property type="entry name" value="P-loop containing nucleotide triphosphate hydrolases"/>
    <property type="match status" value="1"/>
</dbReference>
<dbReference type="GO" id="GO:0005524">
    <property type="term" value="F:ATP binding"/>
    <property type="evidence" value="ECO:0007669"/>
    <property type="project" value="UniProtKB-KW"/>
</dbReference>
<evidence type="ECO:0000256" key="4">
    <source>
        <dbReference type="ARBA" id="ARBA00022840"/>
    </source>
</evidence>
<dbReference type="AlphaFoldDB" id="A0A0B2VKE4"/>